<comment type="caution">
    <text evidence="1">The sequence shown here is derived from an EMBL/GenBank/DDBJ whole genome shotgun (WGS) entry which is preliminary data.</text>
</comment>
<evidence type="ECO:0000313" key="2">
    <source>
        <dbReference type="Proteomes" id="UP000777784"/>
    </source>
</evidence>
<dbReference type="AlphaFoldDB" id="A0A948RYI4"/>
<gene>
    <name evidence="1" type="ORF">KJ970_13540</name>
</gene>
<name>A0A948RYI4_UNCEI</name>
<organism evidence="1 2">
    <name type="scientific">Eiseniibacteriota bacterium</name>
    <dbReference type="NCBI Taxonomy" id="2212470"/>
    <lineage>
        <taxon>Bacteria</taxon>
        <taxon>Candidatus Eiseniibacteriota</taxon>
    </lineage>
</organism>
<accession>A0A948RYI4</accession>
<proteinExistence type="predicted"/>
<sequence length="62" mass="6901">MKLAAKLIVILTLGAFLLLAIDAFLTIQREITLFEKDMAHDAGVLGHGLVGVLRDIWRNNDR</sequence>
<evidence type="ECO:0000313" key="1">
    <source>
        <dbReference type="EMBL" id="MBU2691937.1"/>
    </source>
</evidence>
<dbReference type="EMBL" id="JAHJDP010000077">
    <property type="protein sequence ID" value="MBU2691937.1"/>
    <property type="molecule type" value="Genomic_DNA"/>
</dbReference>
<protein>
    <submittedName>
        <fullName evidence="1">Uncharacterized protein</fullName>
    </submittedName>
</protein>
<dbReference type="Proteomes" id="UP000777784">
    <property type="component" value="Unassembled WGS sequence"/>
</dbReference>
<reference evidence="1" key="1">
    <citation type="submission" date="2021-05" db="EMBL/GenBank/DDBJ databases">
        <title>Energy efficiency and biological interactions define the core microbiome of deep oligotrophic groundwater.</title>
        <authorList>
            <person name="Mehrshad M."/>
            <person name="Lopez-Fernandez M."/>
            <person name="Bell E."/>
            <person name="Bernier-Latmani R."/>
            <person name="Bertilsson S."/>
            <person name="Dopson M."/>
        </authorList>
    </citation>
    <scope>NUCLEOTIDE SEQUENCE</scope>
    <source>
        <strain evidence="1">Modern_marine.mb.64</strain>
    </source>
</reference>